<dbReference type="SUPFAM" id="SSF53383">
    <property type="entry name" value="PLP-dependent transferases"/>
    <property type="match status" value="1"/>
</dbReference>
<name>A0A367QWG7_9NOSO</name>
<accession>A0A367QWG7</accession>
<evidence type="ECO:0000256" key="12">
    <source>
        <dbReference type="ARBA" id="ARBA00030857"/>
    </source>
</evidence>
<dbReference type="GO" id="GO:0030170">
    <property type="term" value="F:pyridoxal phosphate binding"/>
    <property type="evidence" value="ECO:0007669"/>
    <property type="project" value="InterPro"/>
</dbReference>
<dbReference type="GO" id="GO:0034386">
    <property type="term" value="F:4-aminobutyrate:2-oxoglutarate transaminase activity"/>
    <property type="evidence" value="ECO:0007669"/>
    <property type="project" value="UniProtKB-EC"/>
</dbReference>
<gene>
    <name evidence="17" type="ORF">A6770_23725</name>
</gene>
<evidence type="ECO:0000256" key="7">
    <source>
        <dbReference type="ARBA" id="ARBA00022576"/>
    </source>
</evidence>
<proteinExistence type="inferred from homology"/>
<dbReference type="PANTHER" id="PTHR11986:SF58">
    <property type="entry name" value="LEUCINE_METHIONINE RACEMASE"/>
    <property type="match status" value="1"/>
</dbReference>
<dbReference type="Pfam" id="PF00202">
    <property type="entry name" value="Aminotran_3"/>
    <property type="match status" value="1"/>
</dbReference>
<dbReference type="InterPro" id="IPR015421">
    <property type="entry name" value="PyrdxlP-dep_Trfase_major"/>
</dbReference>
<dbReference type="InterPro" id="IPR050103">
    <property type="entry name" value="Class-III_PLP-dep_AT"/>
</dbReference>
<comment type="catalytic activity">
    <reaction evidence="14">
        <text>4-aminobutanoate + 2-oxoglutarate = succinate semialdehyde + L-glutamate</text>
        <dbReference type="Rhea" id="RHEA:23352"/>
        <dbReference type="ChEBI" id="CHEBI:16810"/>
        <dbReference type="ChEBI" id="CHEBI:29985"/>
        <dbReference type="ChEBI" id="CHEBI:57706"/>
        <dbReference type="ChEBI" id="CHEBI:59888"/>
        <dbReference type="EC" id="2.6.1.19"/>
    </reaction>
</comment>
<dbReference type="PANTHER" id="PTHR11986">
    <property type="entry name" value="AMINOTRANSFERASE CLASS III"/>
    <property type="match status" value="1"/>
</dbReference>
<dbReference type="GO" id="GO:0047298">
    <property type="term" value="F:(S)-3-amino-2-methylpropionate transaminase activity"/>
    <property type="evidence" value="ECO:0007669"/>
    <property type="project" value="UniProtKB-EC"/>
</dbReference>
<dbReference type="InterPro" id="IPR005814">
    <property type="entry name" value="Aminotrans_3"/>
</dbReference>
<protein>
    <recommendedName>
        <fullName evidence="12">(S)-3-amino-2-methylpropionate transaminase</fullName>
        <ecNumber evidence="6">2.6.1.19</ecNumber>
        <ecNumber evidence="5">2.6.1.22</ecNumber>
    </recommendedName>
    <alternativeName>
        <fullName evidence="13">GABA aminotransferase</fullName>
    </alternativeName>
    <alternativeName>
        <fullName evidence="11">Gamma-amino-N-butyrate transaminase</fullName>
    </alternativeName>
    <alternativeName>
        <fullName evidence="15">Glutamate:succinic semialdehyde transaminase</fullName>
    </alternativeName>
    <alternativeName>
        <fullName evidence="10">L-AIBAT</fullName>
    </alternativeName>
</protein>
<reference evidence="17" key="1">
    <citation type="submission" date="2016-04" db="EMBL/GenBank/DDBJ databases">
        <authorList>
            <person name="Tabuchi Yagui T.R."/>
        </authorList>
    </citation>
    <scope>NUCLEOTIDE SEQUENCE [LARGE SCALE GENOMIC DNA]</scope>
    <source>
        <strain evidence="17">NIES-26</strain>
    </source>
</reference>
<evidence type="ECO:0000313" key="17">
    <source>
        <dbReference type="EMBL" id="RCJ28475.1"/>
    </source>
</evidence>
<dbReference type="PIRSF" id="PIRSF000521">
    <property type="entry name" value="Transaminase_4ab_Lys_Orn"/>
    <property type="match status" value="1"/>
</dbReference>
<dbReference type="GO" id="GO:0042802">
    <property type="term" value="F:identical protein binding"/>
    <property type="evidence" value="ECO:0007669"/>
    <property type="project" value="TreeGrafter"/>
</dbReference>
<evidence type="ECO:0000256" key="1">
    <source>
        <dbReference type="ARBA" id="ARBA00001750"/>
    </source>
</evidence>
<dbReference type="CDD" id="cd00610">
    <property type="entry name" value="OAT_like"/>
    <property type="match status" value="1"/>
</dbReference>
<evidence type="ECO:0000256" key="4">
    <source>
        <dbReference type="ARBA" id="ARBA00008954"/>
    </source>
</evidence>
<evidence type="ECO:0000313" key="18">
    <source>
        <dbReference type="Proteomes" id="UP000252107"/>
    </source>
</evidence>
<dbReference type="EC" id="2.6.1.22" evidence="5"/>
<dbReference type="InterPro" id="IPR015424">
    <property type="entry name" value="PyrdxlP-dep_Trfase"/>
</dbReference>
<evidence type="ECO:0000256" key="10">
    <source>
        <dbReference type="ARBA" id="ARBA00029760"/>
    </source>
</evidence>
<evidence type="ECO:0000256" key="5">
    <source>
        <dbReference type="ARBA" id="ARBA00012876"/>
    </source>
</evidence>
<dbReference type="Gene3D" id="3.90.1150.10">
    <property type="entry name" value="Aspartate Aminotransferase, domain 1"/>
    <property type="match status" value="1"/>
</dbReference>
<evidence type="ECO:0000256" key="2">
    <source>
        <dbReference type="ARBA" id="ARBA00001933"/>
    </source>
</evidence>
<keyword evidence="7 17" id="KW-0032">Aminotransferase</keyword>
<comment type="cofactor">
    <cofactor evidence="2">
        <name>pyridoxal 5'-phosphate</name>
        <dbReference type="ChEBI" id="CHEBI:597326"/>
    </cofactor>
</comment>
<keyword evidence="18" id="KW-1185">Reference proteome</keyword>
<comment type="caution">
    <text evidence="17">The sequence shown here is derived from an EMBL/GenBank/DDBJ whole genome shotgun (WGS) entry which is preliminary data.</text>
</comment>
<evidence type="ECO:0000256" key="16">
    <source>
        <dbReference type="RuleBase" id="RU003560"/>
    </source>
</evidence>
<evidence type="ECO:0000256" key="11">
    <source>
        <dbReference type="ARBA" id="ARBA00030204"/>
    </source>
</evidence>
<dbReference type="FunFam" id="3.40.640.10:FF:000013">
    <property type="entry name" value="4-aminobutyrate aminotransferase"/>
    <property type="match status" value="1"/>
</dbReference>
<dbReference type="EMBL" id="LXQD01000298">
    <property type="protein sequence ID" value="RCJ28475.1"/>
    <property type="molecule type" value="Genomic_DNA"/>
</dbReference>
<dbReference type="NCBIfam" id="NF004426">
    <property type="entry name" value="PRK05769.1"/>
    <property type="match status" value="1"/>
</dbReference>
<evidence type="ECO:0000256" key="9">
    <source>
        <dbReference type="ARBA" id="ARBA00022898"/>
    </source>
</evidence>
<comment type="pathway">
    <text evidence="3">Amino-acid degradation; 4-aminobutanoate degradation.</text>
</comment>
<dbReference type="InterPro" id="IPR015422">
    <property type="entry name" value="PyrdxlP-dep_Trfase_small"/>
</dbReference>
<keyword evidence="8" id="KW-0808">Transferase</keyword>
<comment type="catalytic activity">
    <reaction evidence="1">
        <text>(S)-3-amino-2-methylpropanoate + 2-oxoglutarate = 2-methyl-3-oxopropanoate + L-glutamate</text>
        <dbReference type="Rhea" id="RHEA:13993"/>
        <dbReference type="ChEBI" id="CHEBI:16810"/>
        <dbReference type="ChEBI" id="CHEBI:29985"/>
        <dbReference type="ChEBI" id="CHEBI:57700"/>
        <dbReference type="ChEBI" id="CHEBI:58655"/>
        <dbReference type="EC" id="2.6.1.22"/>
    </reaction>
</comment>
<dbReference type="PROSITE" id="PS00600">
    <property type="entry name" value="AA_TRANSFER_CLASS_3"/>
    <property type="match status" value="1"/>
</dbReference>
<dbReference type="EC" id="2.6.1.19" evidence="6"/>
<evidence type="ECO:0000256" key="14">
    <source>
        <dbReference type="ARBA" id="ARBA00048021"/>
    </source>
</evidence>
<organism evidence="17 18">
    <name type="scientific">Nostoc minutum NIES-26</name>
    <dbReference type="NCBI Taxonomy" id="1844469"/>
    <lineage>
        <taxon>Bacteria</taxon>
        <taxon>Bacillati</taxon>
        <taxon>Cyanobacteriota</taxon>
        <taxon>Cyanophyceae</taxon>
        <taxon>Nostocales</taxon>
        <taxon>Nostocaceae</taxon>
        <taxon>Nostoc</taxon>
    </lineage>
</organism>
<comment type="similarity">
    <text evidence="4 16">Belongs to the class-III pyridoxal-phosphate-dependent aminotransferase family.</text>
</comment>
<dbReference type="AlphaFoldDB" id="A0A367QWG7"/>
<evidence type="ECO:0000256" key="15">
    <source>
        <dbReference type="ARBA" id="ARBA00050054"/>
    </source>
</evidence>
<keyword evidence="9 16" id="KW-0663">Pyridoxal phosphate</keyword>
<evidence type="ECO:0000256" key="3">
    <source>
        <dbReference type="ARBA" id="ARBA00005176"/>
    </source>
</evidence>
<dbReference type="InterPro" id="IPR049704">
    <property type="entry name" value="Aminotrans_3_PPA_site"/>
</dbReference>
<sequence length="439" mass="47331">MLSIPINLPLPSVPRLVTSLPGPRAKAIVERDRAVTSPSYTRDYPLVVARGEGCMVEDVDGNVFLDMTAGIAVTATGHAHPEVVRAIQEQSARLLHMSGTDFYYEPMVELAEQLALRAPFPIGNTAFSAKVFFTNSGAESNEGAIKLARYYTKRSLIVSFLGAFHGRTYGAMSLTGSKAVQRANFGPLVPGVTHIPYGTHASLDYLEKNLFATILPPHEVAAIVVEPIQGEGGYIVPEDGFLQRIREICDRYGILMVVDEVQAGMGRTGRLFAIEHWGVMPDIITTAKGIASGMPLGAILSRPELMTWPPGAHATTFGGNPVACAAAIATLRLLESGLMANASRMGELLQAGLTHLHEKFCNVSLPRGKGLMVAVDLLDEEGNYDSRLRDRIIQEAFSRGLLLLGCGKAAIRFCPPLVIDSEQIKTALDIISDVLVEIL</sequence>
<evidence type="ECO:0000256" key="6">
    <source>
        <dbReference type="ARBA" id="ARBA00012912"/>
    </source>
</evidence>
<evidence type="ECO:0000256" key="13">
    <source>
        <dbReference type="ARBA" id="ARBA00031787"/>
    </source>
</evidence>
<evidence type="ECO:0000256" key="8">
    <source>
        <dbReference type="ARBA" id="ARBA00022679"/>
    </source>
</evidence>
<dbReference type="Proteomes" id="UP000252107">
    <property type="component" value="Unassembled WGS sequence"/>
</dbReference>
<dbReference type="Gene3D" id="3.40.640.10">
    <property type="entry name" value="Type I PLP-dependent aspartate aminotransferase-like (Major domain)"/>
    <property type="match status" value="1"/>
</dbReference>